<evidence type="ECO:0000313" key="1">
    <source>
        <dbReference type="EMBL" id="KKU21045.1"/>
    </source>
</evidence>
<protein>
    <recommendedName>
        <fullName evidence="3">Nucleotidyl transferase, PF08843 family</fullName>
    </recommendedName>
</protein>
<name>A0A0G1RJC9_9BACT</name>
<proteinExistence type="predicted"/>
<gene>
    <name evidence="1" type="ORF">UX31_C0022G0002</name>
</gene>
<dbReference type="EMBL" id="LCLS01000022">
    <property type="protein sequence ID" value="KKU21045.1"/>
    <property type="molecule type" value="Genomic_DNA"/>
</dbReference>
<accession>A0A0G1RJC9</accession>
<dbReference type="Proteomes" id="UP000034107">
    <property type="component" value="Unassembled WGS sequence"/>
</dbReference>
<organism evidence="1 2">
    <name type="scientific">Candidatus Nomurabacteria bacterium GW2011_GWA1_46_11</name>
    <dbReference type="NCBI Taxonomy" id="1618732"/>
    <lineage>
        <taxon>Bacteria</taxon>
        <taxon>Candidatus Nomuraibacteriota</taxon>
    </lineage>
</organism>
<reference evidence="1 2" key="1">
    <citation type="journal article" date="2015" name="Nature">
        <title>rRNA introns, odd ribosomes, and small enigmatic genomes across a large radiation of phyla.</title>
        <authorList>
            <person name="Brown C.T."/>
            <person name="Hug L.A."/>
            <person name="Thomas B.C."/>
            <person name="Sharon I."/>
            <person name="Castelle C.J."/>
            <person name="Singh A."/>
            <person name="Wilkins M.J."/>
            <person name="Williams K.H."/>
            <person name="Banfield J.F."/>
        </authorList>
    </citation>
    <scope>NUCLEOTIDE SEQUENCE [LARGE SCALE GENOMIC DNA]</scope>
</reference>
<evidence type="ECO:0008006" key="3">
    <source>
        <dbReference type="Google" id="ProtNLM"/>
    </source>
</evidence>
<dbReference type="PATRIC" id="fig|1618732.3.peg.733"/>
<evidence type="ECO:0000313" key="2">
    <source>
        <dbReference type="Proteomes" id="UP000034107"/>
    </source>
</evidence>
<sequence>MHYEALNQETKRVWDKCGFLRSDFYLTGGTALALQIKHRISVDLDLFSPNPIKKTLLATVEEKFGSVSVLVNTKNELTVIAAGVKITFLHYPFILKYSTVETGIVPLSSIADIASMKAYTIGRRRSFKDYVDLYFILSKEYTTLDTLIVDAKEKYGYAFNDRLFCEQLTSPEDIDDENIIWLEKQRSKADMQSFFQEKVKEFLEKI</sequence>
<dbReference type="InterPro" id="IPR014942">
    <property type="entry name" value="AbiEii"/>
</dbReference>
<dbReference type="AlphaFoldDB" id="A0A0G1RJC9"/>
<comment type="caution">
    <text evidence="1">The sequence shown here is derived from an EMBL/GenBank/DDBJ whole genome shotgun (WGS) entry which is preliminary data.</text>
</comment>
<dbReference type="Pfam" id="PF08843">
    <property type="entry name" value="AbiEii"/>
    <property type="match status" value="2"/>
</dbReference>